<evidence type="ECO:0000313" key="3">
    <source>
        <dbReference type="EMBL" id="TWF97208.1"/>
    </source>
</evidence>
<dbReference type="InterPro" id="IPR002372">
    <property type="entry name" value="PQQ_rpt_dom"/>
</dbReference>
<feature type="compositionally biased region" description="Polar residues" evidence="1">
    <location>
        <begin position="1"/>
        <end position="12"/>
    </location>
</feature>
<accession>A0A561UCY6</accession>
<protein>
    <submittedName>
        <fullName evidence="3">Putative pyrroloquinoline-quinone binding quinoprotein</fullName>
    </submittedName>
</protein>
<dbReference type="OrthoDB" id="3863385at2"/>
<feature type="region of interest" description="Disordered" evidence="1">
    <location>
        <begin position="97"/>
        <end position="151"/>
    </location>
</feature>
<feature type="compositionally biased region" description="Low complexity" evidence="1">
    <location>
        <begin position="109"/>
        <end position="133"/>
    </location>
</feature>
<feature type="domain" description="Pyrrolo-quinoline quinone repeat" evidence="2">
    <location>
        <begin position="255"/>
        <end position="424"/>
    </location>
</feature>
<feature type="region of interest" description="Disordered" evidence="1">
    <location>
        <begin position="64"/>
        <end position="83"/>
    </location>
</feature>
<evidence type="ECO:0000256" key="1">
    <source>
        <dbReference type="SAM" id="MobiDB-lite"/>
    </source>
</evidence>
<dbReference type="EMBL" id="VIWT01000001">
    <property type="protein sequence ID" value="TWF97208.1"/>
    <property type="molecule type" value="Genomic_DNA"/>
</dbReference>
<dbReference type="AlphaFoldDB" id="A0A561UCY6"/>
<reference evidence="3 4" key="1">
    <citation type="submission" date="2019-06" db="EMBL/GenBank/DDBJ databases">
        <title>Sequencing the genomes of 1000 actinobacteria strains.</title>
        <authorList>
            <person name="Klenk H.-P."/>
        </authorList>
    </citation>
    <scope>NUCLEOTIDE SEQUENCE [LARGE SCALE GENOMIC DNA]</scope>
    <source>
        <strain evidence="3 4">DSM 44826</strain>
    </source>
</reference>
<name>A0A561UCY6_9ACTN</name>
<sequence>MSQDGYEQQHSWYPTDPQQPPYQDPQQQHYQDPNQQNWDWTAYQEQGHQEQGYQEQGFQAAVEYQQGPGGYQEPAAYQDPTHYQDSTGYQEFYAAPTETMPPVPPVPPAVGETAAAEDPTAEPAVEPAAAPPTRSRRGGSSGSGGSGGSGGSFLDKAKAALLSTDGTPDKRALLIRGAAGIAALGVLITAGVVATSGGDGHHSAAAAPPSSDTGFAVAHTRIWNAQPAAAPQPGTDDTLTGSWLLADAVVRADSSGVHAYDLAGGKPTWSLDAPAQGAVPCGLSPTVNSAGLGGVLFRPAADPKTPCSTLVLVDTKTGKAAWTKQLSTTTNPYAAHVSVLDDKVIAVADDHVAAWAAADGKDLWQYAGPGKYCTLSGGAGPGTVLVHASCADSNPGDQMVALATADGKQLWAHGLDGPPKTATVLSADPVAVLTTGDQPTDAKLLSFDQNGNPTAGIPVVSDLGRLAADTGTFDPVPSIFFQGHDAVSTLTTGDGRTTVVAYDLTSGKASWQTPVPEKGSVRAVALDNGSLVLATEERVGQPAHLSRFALAGGQETAGGNFPPATGSLLSSGRLMIGSDKVVVVPTHSSNFGTATAFQAKG</sequence>
<feature type="compositionally biased region" description="Low complexity" evidence="1">
    <location>
        <begin position="24"/>
        <end position="56"/>
    </location>
</feature>
<dbReference type="Pfam" id="PF13360">
    <property type="entry name" value="PQQ_2"/>
    <property type="match status" value="1"/>
</dbReference>
<dbReference type="Gene3D" id="2.130.10.10">
    <property type="entry name" value="YVTN repeat-like/Quinoprotein amine dehydrogenase"/>
    <property type="match status" value="1"/>
</dbReference>
<gene>
    <name evidence="3" type="ORF">FHX73_11988</name>
</gene>
<evidence type="ECO:0000313" key="4">
    <source>
        <dbReference type="Proteomes" id="UP000317940"/>
    </source>
</evidence>
<dbReference type="PANTHER" id="PTHR34512:SF30">
    <property type="entry name" value="OUTER MEMBRANE PROTEIN ASSEMBLY FACTOR BAMB"/>
    <property type="match status" value="1"/>
</dbReference>
<feature type="compositionally biased region" description="Gly residues" evidence="1">
    <location>
        <begin position="139"/>
        <end position="151"/>
    </location>
</feature>
<comment type="caution">
    <text evidence="3">The sequence shown here is derived from an EMBL/GenBank/DDBJ whole genome shotgun (WGS) entry which is preliminary data.</text>
</comment>
<dbReference type="SUPFAM" id="SSF50998">
    <property type="entry name" value="Quinoprotein alcohol dehydrogenase-like"/>
    <property type="match status" value="1"/>
</dbReference>
<evidence type="ECO:0000259" key="2">
    <source>
        <dbReference type="Pfam" id="PF13360"/>
    </source>
</evidence>
<dbReference type="Proteomes" id="UP000317940">
    <property type="component" value="Unassembled WGS sequence"/>
</dbReference>
<proteinExistence type="predicted"/>
<feature type="compositionally biased region" description="Pro residues" evidence="1">
    <location>
        <begin position="99"/>
        <end position="108"/>
    </location>
</feature>
<feature type="region of interest" description="Disordered" evidence="1">
    <location>
        <begin position="1"/>
        <end position="56"/>
    </location>
</feature>
<dbReference type="InterPro" id="IPR011047">
    <property type="entry name" value="Quinoprotein_ADH-like_sf"/>
</dbReference>
<dbReference type="InterPro" id="IPR015943">
    <property type="entry name" value="WD40/YVTN_repeat-like_dom_sf"/>
</dbReference>
<dbReference type="PANTHER" id="PTHR34512">
    <property type="entry name" value="CELL SURFACE PROTEIN"/>
    <property type="match status" value="1"/>
</dbReference>
<dbReference type="RefSeq" id="WP_145903539.1">
    <property type="nucleotide sequence ID" value="NZ_BAAAMZ010000037.1"/>
</dbReference>
<keyword evidence="4" id="KW-1185">Reference proteome</keyword>
<organism evidence="3 4">
    <name type="scientific">Kitasatospora viridis</name>
    <dbReference type="NCBI Taxonomy" id="281105"/>
    <lineage>
        <taxon>Bacteria</taxon>
        <taxon>Bacillati</taxon>
        <taxon>Actinomycetota</taxon>
        <taxon>Actinomycetes</taxon>
        <taxon>Kitasatosporales</taxon>
        <taxon>Streptomycetaceae</taxon>
        <taxon>Kitasatospora</taxon>
    </lineage>
</organism>